<dbReference type="InterPro" id="IPR025508">
    <property type="entry name" value="DUF4395"/>
</dbReference>
<gene>
    <name evidence="11" type="ORF">GPECTOR_36g72</name>
</gene>
<dbReference type="Gene3D" id="3.40.30.10">
    <property type="entry name" value="Glutaredoxin"/>
    <property type="match status" value="1"/>
</dbReference>
<sequence length="932" mass="103405">MSSDVESGGGNDLDKYKGDDLSSKIASAVESAPVVIFGKQHCPFCVEVRRLFSQLGVPTLDFNVDVMSNGSDVWDTLKKLHSPQKTVPYVYVDKVMVGGCDATKRMQSNGELGRALAAAGVKAVLVSPANTGARLARSGVREGGSAAGGTMFHFPEVVDNRIVRLNGFWTFVICLLVAIYYKETAAHWVMGGLMVECVARLLGGSNAGPLGGLSQLVTAVADQFGSRPKFVGGAPKQFASFCAVMFGALAFFFFLVSDHEGKLVNVGLAFTCAFGMAALLDSVVDFCLGCWMFGLMIRFGLVSDTVYQTFIDSKAEVEYTYDDMNKRLNEGAPQILIRHFDDANPLVIDYKYKTKTDDMTREDFHPIKHVKLTHFVMHLGFVGLACAWNAADPVHSGLGVPAAVWYSVGIASAIWYFLWVVLYLLKMVMYPRKVAKELAHNINGNCFALPWVTLVLFAFIERERDPAFAKVLFWIGAPTSLLISIIWVAGWIALKKELEHVNASWMMMPVGNFVAAAVGPMLDSAYRDAMQLWFAFAFLMWVALFAITLYKAFVMPDYDDRVRPMLAVWVAAPAIGAIAYLSCYGPVVEVLAMGQGALGNGFNDFIFINMHWMAIALAVVLLFCFFRPYFGRLRFDMSYWAAGFPSAAMSMCAIYYNLLKPGDLSEAIAYATLFITSWLHANLLMQTLAALVRRQVFTPDYKWGPMSFMRLTHEALRGVLPKLLAEAKDCGHNEASLASLRATWAAVSMAHLEHGRHEDDVIFKTYNEFFPALTHEADVQHQDLERTVENVDRMLAAAGSAVSGPAASEITAAIEAYGTAIAAHLRWEEDHLQNMPRKYIPLALAKQIIRDCWVATPADTWHVLLPLLVESMPMLHQRVRFIKTLLWAMPERCHHFGLILAKGVDAVNWRRITAELPEIVPRGVSAVWERYY</sequence>
<dbReference type="PRINTS" id="PR00160">
    <property type="entry name" value="GLUTAREDOXIN"/>
</dbReference>
<dbReference type="Proteomes" id="UP000075714">
    <property type="component" value="Unassembled WGS sequence"/>
</dbReference>
<feature type="transmembrane region" description="Helical" evidence="7">
    <location>
        <begin position="162"/>
        <end position="181"/>
    </location>
</feature>
<feature type="transmembrane region" description="Helical" evidence="7">
    <location>
        <begin position="506"/>
        <end position="526"/>
    </location>
</feature>
<dbReference type="AlphaFoldDB" id="A0A150GBZ6"/>
<dbReference type="InterPro" id="IPR014025">
    <property type="entry name" value="Glutaredoxin_subgr"/>
</dbReference>
<evidence type="ECO:0000256" key="4">
    <source>
        <dbReference type="ARBA" id="ARBA00023136"/>
    </source>
</evidence>
<dbReference type="InterPro" id="IPR012312">
    <property type="entry name" value="Hemerythrin-like"/>
</dbReference>
<dbReference type="CDD" id="cd03419">
    <property type="entry name" value="GRX_GRXh_1_2_like"/>
    <property type="match status" value="1"/>
</dbReference>
<keyword evidence="3 7" id="KW-1133">Transmembrane helix</keyword>
<evidence type="ECO:0000256" key="7">
    <source>
        <dbReference type="SAM" id="Phobius"/>
    </source>
</evidence>
<dbReference type="PROSITE" id="PS00195">
    <property type="entry name" value="GLUTAREDOXIN_1"/>
    <property type="match status" value="1"/>
</dbReference>
<dbReference type="CDD" id="cd09322">
    <property type="entry name" value="TDT_TehA_like"/>
    <property type="match status" value="1"/>
</dbReference>
<dbReference type="Pfam" id="PF14340">
    <property type="entry name" value="DUF4395"/>
    <property type="match status" value="1"/>
</dbReference>
<dbReference type="InterPro" id="IPR004695">
    <property type="entry name" value="SLAC1/Mae1/Ssu1/TehA"/>
</dbReference>
<protein>
    <submittedName>
        <fullName evidence="11">Uncharacterized protein</fullName>
    </submittedName>
</protein>
<evidence type="ECO:0000313" key="11">
    <source>
        <dbReference type="EMBL" id="KXZ47349.1"/>
    </source>
</evidence>
<feature type="transmembrane region" description="Helical" evidence="7">
    <location>
        <begin position="438"/>
        <end position="460"/>
    </location>
</feature>
<dbReference type="PANTHER" id="PTHR37955">
    <property type="entry name" value="TELLURITE RESISTANCE PROTEIN TEHA"/>
    <property type="match status" value="1"/>
</dbReference>
<feature type="transmembrane region" description="Helical" evidence="7">
    <location>
        <begin position="638"/>
        <end position="656"/>
    </location>
</feature>
<feature type="transmembrane region" description="Helical" evidence="7">
    <location>
        <begin position="238"/>
        <end position="256"/>
    </location>
</feature>
<dbReference type="PROSITE" id="PS51354">
    <property type="entry name" value="GLUTAREDOXIN_2"/>
    <property type="match status" value="1"/>
</dbReference>
<dbReference type="OrthoDB" id="510272at2759"/>
<feature type="transmembrane region" description="Helical" evidence="7">
    <location>
        <begin position="668"/>
        <end position="692"/>
    </location>
</feature>
<dbReference type="Gene3D" id="1.20.120.520">
    <property type="entry name" value="nmb1532 protein domain like"/>
    <property type="match status" value="1"/>
</dbReference>
<dbReference type="Pfam" id="PF03595">
    <property type="entry name" value="SLAC1"/>
    <property type="match status" value="1"/>
</dbReference>
<keyword evidence="12" id="KW-1185">Reference proteome</keyword>
<evidence type="ECO:0000259" key="9">
    <source>
        <dbReference type="Pfam" id="PF01814"/>
    </source>
</evidence>
<dbReference type="EMBL" id="LSYV01000037">
    <property type="protein sequence ID" value="KXZ47349.1"/>
    <property type="molecule type" value="Genomic_DNA"/>
</dbReference>
<feature type="transmembrane region" description="Helical" evidence="7">
    <location>
        <begin position="566"/>
        <end position="587"/>
    </location>
</feature>
<comment type="caution">
    <text evidence="11">The sequence shown here is derived from an EMBL/GenBank/DDBJ whole genome shotgun (WGS) entry which is preliminary data.</text>
</comment>
<dbReference type="GO" id="GO:0046583">
    <property type="term" value="F:monoatomic cation efflux transmembrane transporter activity"/>
    <property type="evidence" value="ECO:0007669"/>
    <property type="project" value="TreeGrafter"/>
</dbReference>
<evidence type="ECO:0000313" key="12">
    <source>
        <dbReference type="Proteomes" id="UP000075714"/>
    </source>
</evidence>
<evidence type="ECO:0000256" key="5">
    <source>
        <dbReference type="ARBA" id="ARBA00023157"/>
    </source>
</evidence>
<evidence type="ECO:0000256" key="3">
    <source>
        <dbReference type="ARBA" id="ARBA00022989"/>
    </source>
</evidence>
<feature type="domain" description="DUF4395" evidence="10">
    <location>
        <begin position="158"/>
        <end position="298"/>
    </location>
</feature>
<dbReference type="GO" id="GO:0005886">
    <property type="term" value="C:plasma membrane"/>
    <property type="evidence" value="ECO:0007669"/>
    <property type="project" value="TreeGrafter"/>
</dbReference>
<dbReference type="InterPro" id="IPR002109">
    <property type="entry name" value="Glutaredoxin"/>
</dbReference>
<dbReference type="InterPro" id="IPR038665">
    <property type="entry name" value="Voltage-dep_anion_channel_sf"/>
</dbReference>
<keyword evidence="5" id="KW-1015">Disulfide bond</keyword>
<dbReference type="InterPro" id="IPR052951">
    <property type="entry name" value="Tellurite_res_ion_channel"/>
</dbReference>
<evidence type="ECO:0000256" key="2">
    <source>
        <dbReference type="ARBA" id="ARBA00022692"/>
    </source>
</evidence>
<keyword evidence="4 7" id="KW-0472">Membrane</keyword>
<accession>A0A150GBZ6</accession>
<feature type="domain" description="Glutaredoxin" evidence="8">
    <location>
        <begin position="34"/>
        <end position="96"/>
    </location>
</feature>
<evidence type="ECO:0000256" key="6">
    <source>
        <dbReference type="ARBA" id="ARBA00023284"/>
    </source>
</evidence>
<evidence type="ECO:0000256" key="1">
    <source>
        <dbReference type="ARBA" id="ARBA00004141"/>
    </source>
</evidence>
<organism evidence="11 12">
    <name type="scientific">Gonium pectorale</name>
    <name type="common">Green alga</name>
    <dbReference type="NCBI Taxonomy" id="33097"/>
    <lineage>
        <taxon>Eukaryota</taxon>
        <taxon>Viridiplantae</taxon>
        <taxon>Chlorophyta</taxon>
        <taxon>core chlorophytes</taxon>
        <taxon>Chlorophyceae</taxon>
        <taxon>CS clade</taxon>
        <taxon>Chlamydomonadales</taxon>
        <taxon>Volvocaceae</taxon>
        <taxon>Gonium</taxon>
    </lineage>
</organism>
<keyword evidence="6" id="KW-0676">Redox-active center</keyword>
<dbReference type="Pfam" id="PF01814">
    <property type="entry name" value="Hemerythrin"/>
    <property type="match status" value="1"/>
</dbReference>
<dbReference type="STRING" id="33097.A0A150GBZ6"/>
<proteinExistence type="predicted"/>
<dbReference type="SUPFAM" id="SSF52833">
    <property type="entry name" value="Thioredoxin-like"/>
    <property type="match status" value="1"/>
</dbReference>
<dbReference type="Gene3D" id="1.50.10.150">
    <property type="entry name" value="Voltage-dependent anion channel"/>
    <property type="match status" value="1"/>
</dbReference>
<dbReference type="InterPro" id="IPR011767">
    <property type="entry name" value="GLR_AS"/>
</dbReference>
<feature type="transmembrane region" description="Helical" evidence="7">
    <location>
        <begin position="268"/>
        <end position="293"/>
    </location>
</feature>
<feature type="transmembrane region" description="Helical" evidence="7">
    <location>
        <begin position="607"/>
        <end position="626"/>
    </location>
</feature>
<name>A0A150GBZ6_GONPE</name>
<feature type="transmembrane region" description="Helical" evidence="7">
    <location>
        <begin position="403"/>
        <end position="426"/>
    </location>
</feature>
<evidence type="ECO:0000259" key="10">
    <source>
        <dbReference type="Pfam" id="PF14340"/>
    </source>
</evidence>
<feature type="domain" description="Hemerythrin-like" evidence="9">
    <location>
        <begin position="707"/>
        <end position="833"/>
    </location>
</feature>
<dbReference type="InterPro" id="IPR036249">
    <property type="entry name" value="Thioredoxin-like_sf"/>
</dbReference>
<keyword evidence="2 7" id="KW-0812">Transmembrane</keyword>
<feature type="transmembrane region" description="Helical" evidence="7">
    <location>
        <begin position="532"/>
        <end position="554"/>
    </location>
</feature>
<dbReference type="Pfam" id="PF00462">
    <property type="entry name" value="Glutaredoxin"/>
    <property type="match status" value="1"/>
</dbReference>
<evidence type="ECO:0000259" key="8">
    <source>
        <dbReference type="Pfam" id="PF00462"/>
    </source>
</evidence>
<reference evidence="12" key="1">
    <citation type="journal article" date="2016" name="Nat. Commun.">
        <title>The Gonium pectorale genome demonstrates co-option of cell cycle regulation during the evolution of multicellularity.</title>
        <authorList>
            <person name="Hanschen E.R."/>
            <person name="Marriage T.N."/>
            <person name="Ferris P.J."/>
            <person name="Hamaji T."/>
            <person name="Toyoda A."/>
            <person name="Fujiyama A."/>
            <person name="Neme R."/>
            <person name="Noguchi H."/>
            <person name="Minakuchi Y."/>
            <person name="Suzuki M."/>
            <person name="Kawai-Toyooka H."/>
            <person name="Smith D.R."/>
            <person name="Sparks H."/>
            <person name="Anderson J."/>
            <person name="Bakaric R."/>
            <person name="Luria V."/>
            <person name="Karger A."/>
            <person name="Kirschner M.W."/>
            <person name="Durand P.M."/>
            <person name="Michod R.E."/>
            <person name="Nozaki H."/>
            <person name="Olson B.J."/>
        </authorList>
    </citation>
    <scope>NUCLEOTIDE SEQUENCE [LARGE SCALE GENOMIC DNA]</scope>
    <source>
        <strain evidence="12">NIES-2863</strain>
    </source>
</reference>
<dbReference type="PANTHER" id="PTHR37955:SF1">
    <property type="entry name" value="DEP DOMAIN-CONTAINING PROTEIN"/>
    <property type="match status" value="1"/>
</dbReference>
<feature type="transmembrane region" description="Helical" evidence="7">
    <location>
        <begin position="472"/>
        <end position="494"/>
    </location>
</feature>
<dbReference type="CDD" id="cd12108">
    <property type="entry name" value="Hr-like"/>
    <property type="match status" value="1"/>
</dbReference>
<comment type="subcellular location">
    <subcellularLocation>
        <location evidence="1">Membrane</location>
        <topology evidence="1">Multi-pass membrane protein</topology>
    </subcellularLocation>
</comment>